<dbReference type="PANTHER" id="PTHR19871">
    <property type="entry name" value="BETA TRANSDUCIN-RELATED PROTEIN"/>
    <property type="match status" value="1"/>
</dbReference>
<gene>
    <name evidence="5" type="ORF">BJG266_LOCUS4941</name>
    <name evidence="4" type="ORF">QVE165_LOCUS2035</name>
</gene>
<dbReference type="OrthoDB" id="2325716at2759"/>
<dbReference type="Pfam" id="PF13271">
    <property type="entry name" value="DUF4062"/>
    <property type="match status" value="1"/>
</dbReference>
<dbReference type="EMBL" id="CAJNOI010000012">
    <property type="protein sequence ID" value="CAF0796067.1"/>
    <property type="molecule type" value="Genomic_DNA"/>
</dbReference>
<dbReference type="InterPro" id="IPR052752">
    <property type="entry name" value="NACHT-WD_repeat"/>
</dbReference>
<dbReference type="Gene3D" id="3.40.50.300">
    <property type="entry name" value="P-loop containing nucleotide triphosphate hydrolases"/>
    <property type="match status" value="1"/>
</dbReference>
<evidence type="ECO:0000256" key="1">
    <source>
        <dbReference type="SAM" id="MobiDB-lite"/>
    </source>
</evidence>
<evidence type="ECO:0008006" key="7">
    <source>
        <dbReference type="Google" id="ProtNLM"/>
    </source>
</evidence>
<protein>
    <recommendedName>
        <fullName evidence="7">NACHT domain-containing protein</fullName>
    </recommendedName>
</protein>
<proteinExistence type="predicted"/>
<feature type="compositionally biased region" description="Acidic residues" evidence="1">
    <location>
        <begin position="1826"/>
        <end position="1838"/>
    </location>
</feature>
<feature type="region of interest" description="Disordered" evidence="1">
    <location>
        <begin position="1738"/>
        <end position="1771"/>
    </location>
</feature>
<keyword evidence="6" id="KW-1185">Reference proteome</keyword>
<dbReference type="EMBL" id="CAJNOM010000006">
    <property type="protein sequence ID" value="CAF0760615.1"/>
    <property type="molecule type" value="Genomic_DNA"/>
</dbReference>
<sequence length="1901" mass="217762">MEPSYHMDVLRGRYQKLPEVRSKVVRVFISSTFSDTLSERDSLIDTVFPKLKDYCREKYGLEFQYSDMRWGIQTESADNHSEVETCLNEIRLCQKYSVATNFVVLLSHRYGSRPTAATISATLFEQLYQIVSSNVNLQKDAQLLTQWYQKDTNCVPPAYILRPISSILPNIKSKDSDEMKQASKEWTIINNHIRTCLRQAATTCFEQGQISKSDYDDFFISVTEKEIISGILSASDVNQRTLCFLREIDDIQNHLSDNKASKFIDLNYSDDDKPIIDQEAEQLLNHLKNTRIPNVLQKNNIFSYKVHWAPDGINRRDHAEYIDRFNDDFYNAIKQQIDSCVKSRVTIVSNPLQHEVLEHAIQCKTYVAKFHGRTDVLDKLEKYINNDKKNRPCIVYGASGCGKTSVLAKAATKALEWWSDRSVSVILRFLGTTPSSSTVYKTILSISEHICKLYNLSMQIYPDVQQLRHQLQSDLLTRIPSEEYLIILLDSIDQLEVDAYDCQWLPELFPANVKCIVSTLPDHGNILSNLKRIINYNPSLPNDTEHILVSVPPFEVSTVDIVYTDWLAMKQHSLNDEQRTFIRELMGEQTEILPLYMKLIFDIISSWHSYDPIDTELKNLKTVDHCIRYLFDHLKTVHNSILFHRAICYMTACRNGISQNELEDVLSLDDDVLKSVFEHYIPPIRRLPGILWTRIRNDLDEYITEKEVDNSSVIYWYHRRFIEVANAQYIAKMNSDERTIVFQNMVDLYKETWKGKNKPFKIDDPKLVNKYNLNESNGEIQANRFITSQPIEFIDDNGCVQFNKRKLNELPQFLSQLTSNLAIPIAAEEIFFNYSFMRAKVACSTFNDIMEDFQKFKSSSSYRLSPEVIETKKELDIFISLYLIIGVQVQEHPDNYSFEVCSRLLSLFSIKPHITNLIKQIDEQSIRYCSLIVPYCQLQPPGSGLIYSMNLHTASIVEMDFTDDQMILISLSDRIIVTDMQATKVVLDINLPTLDEPYLNSTTFSEGFISDGNNGITNNVTSGNKNDDFQQYHFLVNSLHHIYFLSAHENIKFERSSKVGYLTVEILHKRHALCIIAERKGNSVECWNLVKNQLYDRIDFPKSIVKNVLCVPMKGMIVTILQDGTIHIHSIIDWMKSSFIHRGSINGGSHLDLVVVDGAMLITTFDASVPIDFAVIGLEQFQDSEQTLSDNQVLKTLVTFDPPIAPKPIKSIILPDKEATSKATKHANFPLFMCKTTNYLYVVHKCNEKDVSYVRINGLFDIVSTHAKNPHTIYTARGGIIELYKWKCHKNEDNDGKKNTHTCQLYVSIDISASTVTSIKASSEHANLFLCSMENGAIHAYFASHARKAYKSMPFFPRTNQVIRTVQLLEKTAVTLDDSKRELTTWSYQHSASIESTRLFLNDITVNEFVIASGILHSKDIYVLIFTNNYSIEVYSATSLNRTPLFSLHLRSPARIHSTSNGIFYAVTCKGIVYTIVQQITAKKEIEFHQKSDIQLNIQCSMMFSSILTLDGLENLIVFADNGQSMAICNIEKIIYIDINVSPYVSSSQLKSITSDRTGNDLLLYFNNKSLILNRVNLNKSNDKDSIHLTPFNQVDKFCLKKHCLAVYNKEQNQLNLHNIHSSTPYQSIQLDNECQYLCLNESGTYAFVLIKPRMLFMYRIDDGRRLAKLYAYDFVSYMIADNDFLVLAMNDRRLLTLMIADPDDSTVQAKIQALPSRTIQRLNESATIKLIEHMEKSTNMSLSDEGESDSEEKEDTHNHHSINKNVSNTSTQTMVQPASLFRCVTRLNGRHSLSKMSGDKEIRSKVMNTWTNRSATINIAEMVDDSDNENHDDDNDVESPGSIIKNEQEQHVNTDLSDIHQRVLEYDQQQLKGIQFANAGDGNLRVVNSYAVNSNTCIII</sequence>
<feature type="region of interest" description="Disordered" evidence="1">
    <location>
        <begin position="1826"/>
        <end position="1847"/>
    </location>
</feature>
<dbReference type="PANTHER" id="PTHR19871:SF14">
    <property type="entry name" value="DUF4062 DOMAIN-CONTAINING PROTEIN"/>
    <property type="match status" value="1"/>
</dbReference>
<feature type="domain" description="NACHT" evidence="2">
    <location>
        <begin position="391"/>
        <end position="524"/>
    </location>
</feature>
<accession>A0A813Q1I7</accession>
<evidence type="ECO:0000259" key="2">
    <source>
        <dbReference type="Pfam" id="PF05729"/>
    </source>
</evidence>
<dbReference type="SUPFAM" id="SSF69322">
    <property type="entry name" value="Tricorn protease domain 2"/>
    <property type="match status" value="1"/>
</dbReference>
<evidence type="ECO:0000313" key="6">
    <source>
        <dbReference type="Proteomes" id="UP000663832"/>
    </source>
</evidence>
<dbReference type="Proteomes" id="UP000663877">
    <property type="component" value="Unassembled WGS sequence"/>
</dbReference>
<evidence type="ECO:0000259" key="3">
    <source>
        <dbReference type="Pfam" id="PF13271"/>
    </source>
</evidence>
<evidence type="ECO:0000313" key="4">
    <source>
        <dbReference type="EMBL" id="CAF0760615.1"/>
    </source>
</evidence>
<dbReference type="Pfam" id="PF05729">
    <property type="entry name" value="NACHT"/>
    <property type="match status" value="1"/>
</dbReference>
<dbReference type="InterPro" id="IPR027417">
    <property type="entry name" value="P-loop_NTPase"/>
</dbReference>
<organism evidence="4 6">
    <name type="scientific">Adineta steineri</name>
    <dbReference type="NCBI Taxonomy" id="433720"/>
    <lineage>
        <taxon>Eukaryota</taxon>
        <taxon>Metazoa</taxon>
        <taxon>Spiralia</taxon>
        <taxon>Gnathifera</taxon>
        <taxon>Rotifera</taxon>
        <taxon>Eurotatoria</taxon>
        <taxon>Bdelloidea</taxon>
        <taxon>Adinetida</taxon>
        <taxon>Adinetidae</taxon>
        <taxon>Adineta</taxon>
    </lineage>
</organism>
<name>A0A813Q1I7_9BILA</name>
<dbReference type="SUPFAM" id="SSF52540">
    <property type="entry name" value="P-loop containing nucleoside triphosphate hydrolases"/>
    <property type="match status" value="1"/>
</dbReference>
<dbReference type="InterPro" id="IPR007111">
    <property type="entry name" value="NACHT_NTPase"/>
</dbReference>
<dbReference type="Proteomes" id="UP000663832">
    <property type="component" value="Unassembled WGS sequence"/>
</dbReference>
<dbReference type="InterPro" id="IPR025139">
    <property type="entry name" value="DUF4062"/>
</dbReference>
<feature type="compositionally biased region" description="Acidic residues" evidence="1">
    <location>
        <begin position="1745"/>
        <end position="1754"/>
    </location>
</feature>
<evidence type="ECO:0000313" key="5">
    <source>
        <dbReference type="EMBL" id="CAF0796067.1"/>
    </source>
</evidence>
<comment type="caution">
    <text evidence="4">The sequence shown here is derived from an EMBL/GenBank/DDBJ whole genome shotgun (WGS) entry which is preliminary data.</text>
</comment>
<feature type="domain" description="DUF4062" evidence="3">
    <location>
        <begin position="26"/>
        <end position="125"/>
    </location>
</feature>
<reference evidence="4" key="1">
    <citation type="submission" date="2021-02" db="EMBL/GenBank/DDBJ databases">
        <authorList>
            <person name="Nowell W R."/>
        </authorList>
    </citation>
    <scope>NUCLEOTIDE SEQUENCE</scope>
</reference>